<evidence type="ECO:0000256" key="4">
    <source>
        <dbReference type="ARBA" id="ARBA00022807"/>
    </source>
</evidence>
<dbReference type="PROSITE" id="PS51935">
    <property type="entry name" value="NLPC_P60"/>
    <property type="match status" value="1"/>
</dbReference>
<dbReference type="Gene3D" id="3.90.1720.10">
    <property type="entry name" value="endopeptidase domain like (from Nostoc punctiforme)"/>
    <property type="match status" value="1"/>
</dbReference>
<keyword evidence="4" id="KW-0788">Thiol protease</keyword>
<keyword evidence="3" id="KW-0378">Hydrolase</keyword>
<dbReference type="SUPFAM" id="SSF54001">
    <property type="entry name" value="Cysteine proteinases"/>
    <property type="match status" value="1"/>
</dbReference>
<dbReference type="AlphaFoldDB" id="U4R2V0"/>
<feature type="domain" description="NlpC/P60" evidence="7">
    <location>
        <begin position="424"/>
        <end position="544"/>
    </location>
</feature>
<proteinExistence type="inferred from homology"/>
<dbReference type="RefSeq" id="WP_020815471.1">
    <property type="nucleotide sequence ID" value="NZ_ATAY01000031.1"/>
</dbReference>
<dbReference type="InterPro" id="IPR036365">
    <property type="entry name" value="PGBD-like_sf"/>
</dbReference>
<keyword evidence="6" id="KW-0472">Membrane</keyword>
<dbReference type="OrthoDB" id="529831at2"/>
<evidence type="ECO:0000259" key="7">
    <source>
        <dbReference type="PROSITE" id="PS51935"/>
    </source>
</evidence>
<dbReference type="Proteomes" id="UP000016860">
    <property type="component" value="Unassembled WGS sequence"/>
</dbReference>
<evidence type="ECO:0000256" key="3">
    <source>
        <dbReference type="ARBA" id="ARBA00022801"/>
    </source>
</evidence>
<sequence length="544" mass="59073">MNLKKIKSLISDIPKKIKNYKNKYPSKYKYIIISCSGAAALALTAAIVFTLPPSSSKFVAADKQESTASISSQTTPQKYSKSESESTALTKTSRGITPMNPKQGDVIKSGVKDSTVTVIQKRLMDLDYLEIDEPTDEFGEPLQFAIELFQRKNKLPITGEVDAKTYELLLSEDAKAYTVSLEAEGTDVQQLQERLYELGYINKATGYFGTDTDTAVKEFQKRNGLYDDGNVGKQTREILYSTKAVPMSFYLGDENSEILQFKQRLYELGYLTAKPSGKYDNDTVLAVKRFQENNGLIADGFIGPVTKDLLMSADATENALDIGDSGDDVTKVQTYLKKLGYLKGVTGYFGSDTHNAVLNFQTRNGLGQDGKVGSQTIAKLLSPDARKWTGGSGSGSNGNNSGGSSNSGGGNNSGGESNGGNFVSPSVERLISVAKSKLGSRYVYGAKGPNTFDCSGFVYWVLKNSGVRQGYMTSGGWAGNGRYKRISSMSSIKRGDIITYNGHVGIALGGNQMIDASSSQGRVRITNITSSYWTRNFVCAFRIF</sequence>
<feature type="region of interest" description="Disordered" evidence="5">
    <location>
        <begin position="65"/>
        <end position="104"/>
    </location>
</feature>
<feature type="compositionally biased region" description="Polar residues" evidence="5">
    <location>
        <begin position="66"/>
        <end position="95"/>
    </location>
</feature>
<dbReference type="InterPro" id="IPR036366">
    <property type="entry name" value="PGBDSf"/>
</dbReference>
<dbReference type="EMBL" id="ATAY01000031">
    <property type="protein sequence ID" value="EPR11929.1"/>
    <property type="molecule type" value="Genomic_DNA"/>
</dbReference>
<name>U4R2V0_9FIRM</name>
<dbReference type="GO" id="GO:0006508">
    <property type="term" value="P:proteolysis"/>
    <property type="evidence" value="ECO:0007669"/>
    <property type="project" value="UniProtKB-KW"/>
</dbReference>
<dbReference type="SUPFAM" id="SSF47090">
    <property type="entry name" value="PGBD-like"/>
    <property type="match status" value="4"/>
</dbReference>
<accession>U4R2V0</accession>
<evidence type="ECO:0000256" key="2">
    <source>
        <dbReference type="ARBA" id="ARBA00022670"/>
    </source>
</evidence>
<dbReference type="InterPro" id="IPR000064">
    <property type="entry name" value="NLP_P60_dom"/>
</dbReference>
<dbReference type="PANTHER" id="PTHR47053">
    <property type="entry name" value="MUREIN DD-ENDOPEPTIDASE MEPH-RELATED"/>
    <property type="match status" value="1"/>
</dbReference>
<keyword evidence="6" id="KW-1133">Transmembrane helix</keyword>
<organism evidence="8 9">
    <name type="scientific">Ruminiclostridium papyrosolvens C7</name>
    <dbReference type="NCBI Taxonomy" id="1330534"/>
    <lineage>
        <taxon>Bacteria</taxon>
        <taxon>Bacillati</taxon>
        <taxon>Bacillota</taxon>
        <taxon>Clostridia</taxon>
        <taxon>Eubacteriales</taxon>
        <taxon>Oscillospiraceae</taxon>
        <taxon>Ruminiclostridium</taxon>
    </lineage>
</organism>
<evidence type="ECO:0000313" key="8">
    <source>
        <dbReference type="EMBL" id="EPR11929.1"/>
    </source>
</evidence>
<reference evidence="8 9" key="1">
    <citation type="journal article" date="2013" name="Genome Announc.">
        <title>Draft Genome Sequence of the Cellulolytic Bacterium Clostridium papyrosolvens C7 (ATCC 700395).</title>
        <authorList>
            <person name="Zepeda V."/>
            <person name="Dassa B."/>
            <person name="Borovok I."/>
            <person name="Lamed R."/>
            <person name="Bayer E.A."/>
            <person name="Cate J.H."/>
        </authorList>
    </citation>
    <scope>NUCLEOTIDE SEQUENCE [LARGE SCALE GENOMIC DNA]</scope>
    <source>
        <strain evidence="8 9">C7</strain>
    </source>
</reference>
<dbReference type="InterPro" id="IPR051202">
    <property type="entry name" value="Peptidase_C40"/>
</dbReference>
<feature type="compositionally biased region" description="Gly residues" evidence="5">
    <location>
        <begin position="405"/>
        <end position="418"/>
    </location>
</feature>
<gene>
    <name evidence="8" type="ORF">L323_09685</name>
</gene>
<keyword evidence="2" id="KW-0645">Protease</keyword>
<dbReference type="PANTHER" id="PTHR47053:SF1">
    <property type="entry name" value="MUREIN DD-ENDOPEPTIDASE MEPH-RELATED"/>
    <property type="match status" value="1"/>
</dbReference>
<comment type="caution">
    <text evidence="8">The sequence shown here is derived from an EMBL/GenBank/DDBJ whole genome shotgun (WGS) entry which is preliminary data.</text>
</comment>
<keyword evidence="6" id="KW-0812">Transmembrane</keyword>
<dbReference type="STRING" id="1330534.L323_09685"/>
<dbReference type="Pfam" id="PF01471">
    <property type="entry name" value="PG_binding_1"/>
    <property type="match status" value="4"/>
</dbReference>
<evidence type="ECO:0000256" key="6">
    <source>
        <dbReference type="SAM" id="Phobius"/>
    </source>
</evidence>
<evidence type="ECO:0000313" key="9">
    <source>
        <dbReference type="Proteomes" id="UP000016860"/>
    </source>
</evidence>
<evidence type="ECO:0000256" key="5">
    <source>
        <dbReference type="SAM" id="MobiDB-lite"/>
    </source>
</evidence>
<dbReference type="InterPro" id="IPR002477">
    <property type="entry name" value="Peptidoglycan-bd-like"/>
</dbReference>
<comment type="similarity">
    <text evidence="1">Belongs to the peptidase C40 family.</text>
</comment>
<dbReference type="Gene3D" id="1.10.101.10">
    <property type="entry name" value="PGBD-like superfamily/PGBD"/>
    <property type="match status" value="4"/>
</dbReference>
<evidence type="ECO:0000256" key="1">
    <source>
        <dbReference type="ARBA" id="ARBA00007074"/>
    </source>
</evidence>
<dbReference type="Pfam" id="PF00877">
    <property type="entry name" value="NLPC_P60"/>
    <property type="match status" value="1"/>
</dbReference>
<dbReference type="GO" id="GO:0008234">
    <property type="term" value="F:cysteine-type peptidase activity"/>
    <property type="evidence" value="ECO:0007669"/>
    <property type="project" value="UniProtKB-KW"/>
</dbReference>
<protein>
    <submittedName>
        <fullName evidence="8">Peptidoglycan-binding protein</fullName>
    </submittedName>
</protein>
<feature type="region of interest" description="Disordered" evidence="5">
    <location>
        <begin position="385"/>
        <end position="421"/>
    </location>
</feature>
<dbReference type="InterPro" id="IPR038765">
    <property type="entry name" value="Papain-like_cys_pep_sf"/>
</dbReference>
<feature type="transmembrane region" description="Helical" evidence="6">
    <location>
        <begin position="30"/>
        <end position="51"/>
    </location>
</feature>
<dbReference type="PATRIC" id="fig|1330534.3.peg.1930"/>